<comment type="caution">
    <text evidence="2">The sequence shown here is derived from an EMBL/GenBank/DDBJ whole genome shotgun (WGS) entry which is preliminary data.</text>
</comment>
<gene>
    <name evidence="2" type="ORF">KP79_PYT06712</name>
</gene>
<evidence type="ECO:0000256" key="1">
    <source>
        <dbReference type="SAM" id="SignalP"/>
    </source>
</evidence>
<protein>
    <submittedName>
        <fullName evidence="2">Uncharacterized protein</fullName>
    </submittedName>
</protein>
<keyword evidence="1" id="KW-0732">Signal</keyword>
<name>A0A210R4J4_MIZYE</name>
<dbReference type="Proteomes" id="UP000242188">
    <property type="component" value="Unassembled WGS sequence"/>
</dbReference>
<proteinExistence type="predicted"/>
<accession>A0A210R4J4</accession>
<feature type="signal peptide" evidence="1">
    <location>
        <begin position="1"/>
        <end position="16"/>
    </location>
</feature>
<evidence type="ECO:0000313" key="3">
    <source>
        <dbReference type="Proteomes" id="UP000242188"/>
    </source>
</evidence>
<dbReference type="EMBL" id="NEDP02000414">
    <property type="protein sequence ID" value="OWF55970.1"/>
    <property type="molecule type" value="Genomic_DNA"/>
</dbReference>
<dbReference type="OrthoDB" id="6112159at2759"/>
<keyword evidence="3" id="KW-1185">Reference proteome</keyword>
<evidence type="ECO:0000313" key="2">
    <source>
        <dbReference type="EMBL" id="OWF55970.1"/>
    </source>
</evidence>
<organism evidence="2 3">
    <name type="scientific">Mizuhopecten yessoensis</name>
    <name type="common">Japanese scallop</name>
    <name type="synonym">Patinopecten yessoensis</name>
    <dbReference type="NCBI Taxonomy" id="6573"/>
    <lineage>
        <taxon>Eukaryota</taxon>
        <taxon>Metazoa</taxon>
        <taxon>Spiralia</taxon>
        <taxon>Lophotrochozoa</taxon>
        <taxon>Mollusca</taxon>
        <taxon>Bivalvia</taxon>
        <taxon>Autobranchia</taxon>
        <taxon>Pteriomorphia</taxon>
        <taxon>Pectinida</taxon>
        <taxon>Pectinoidea</taxon>
        <taxon>Pectinidae</taxon>
        <taxon>Mizuhopecten</taxon>
    </lineage>
</organism>
<feature type="chain" id="PRO_5012713294" evidence="1">
    <location>
        <begin position="17"/>
        <end position="242"/>
    </location>
</feature>
<reference evidence="2 3" key="1">
    <citation type="journal article" date="2017" name="Nat. Ecol. Evol.">
        <title>Scallop genome provides insights into evolution of bilaterian karyotype and development.</title>
        <authorList>
            <person name="Wang S."/>
            <person name="Zhang J."/>
            <person name="Jiao W."/>
            <person name="Li J."/>
            <person name="Xun X."/>
            <person name="Sun Y."/>
            <person name="Guo X."/>
            <person name="Huan P."/>
            <person name="Dong B."/>
            <person name="Zhang L."/>
            <person name="Hu X."/>
            <person name="Sun X."/>
            <person name="Wang J."/>
            <person name="Zhao C."/>
            <person name="Wang Y."/>
            <person name="Wang D."/>
            <person name="Huang X."/>
            <person name="Wang R."/>
            <person name="Lv J."/>
            <person name="Li Y."/>
            <person name="Zhang Z."/>
            <person name="Liu B."/>
            <person name="Lu W."/>
            <person name="Hui Y."/>
            <person name="Liang J."/>
            <person name="Zhou Z."/>
            <person name="Hou R."/>
            <person name="Li X."/>
            <person name="Liu Y."/>
            <person name="Li H."/>
            <person name="Ning X."/>
            <person name="Lin Y."/>
            <person name="Zhao L."/>
            <person name="Xing Q."/>
            <person name="Dou J."/>
            <person name="Li Y."/>
            <person name="Mao J."/>
            <person name="Guo H."/>
            <person name="Dou H."/>
            <person name="Li T."/>
            <person name="Mu C."/>
            <person name="Jiang W."/>
            <person name="Fu Q."/>
            <person name="Fu X."/>
            <person name="Miao Y."/>
            <person name="Liu J."/>
            <person name="Yu Q."/>
            <person name="Li R."/>
            <person name="Liao H."/>
            <person name="Li X."/>
            <person name="Kong Y."/>
            <person name="Jiang Z."/>
            <person name="Chourrout D."/>
            <person name="Li R."/>
            <person name="Bao Z."/>
        </authorList>
    </citation>
    <scope>NUCLEOTIDE SEQUENCE [LARGE SCALE GENOMIC DNA]</scope>
    <source>
        <strain evidence="2 3">PY_sf001</strain>
    </source>
</reference>
<dbReference type="AlphaFoldDB" id="A0A210R4J4"/>
<sequence length="242" mass="27738">MKLLLVLASLLVAAQGQEVILNAPGIIETNKEQCERELLRYQIWDWRIMFPEDVVRNIYNRLLPQIEKAFIGHQDLLQKMDNYSSYQTALPHMRGEGDFTDCRDLCPSTPIRVGGIAIANVSALGNRDVCLIVKPELQNFHYQQCNNKMAAEVPDSRDFEMKYACVPDGFIRRKLIVFCPNAPMGQCREVEVSTPMACSPKLAKCSFTDEYLEKKKREDNLRSQDKATKRNKYLSGLFKIKV</sequence>